<reference evidence="10" key="1">
    <citation type="submission" date="2019-10" db="EMBL/GenBank/DDBJ databases">
        <authorList>
            <person name="Zhang R."/>
            <person name="Pan Y."/>
            <person name="Wang J."/>
            <person name="Ma R."/>
            <person name="Yu S."/>
        </authorList>
    </citation>
    <scope>NUCLEOTIDE SEQUENCE</scope>
    <source>
        <strain evidence="10">LA-IB0</strain>
        <tissue evidence="10">Leaf</tissue>
    </source>
</reference>
<dbReference type="EMBL" id="WHWC01000002">
    <property type="protein sequence ID" value="KAG8388748.1"/>
    <property type="molecule type" value="Genomic_DNA"/>
</dbReference>
<evidence type="ECO:0000256" key="6">
    <source>
        <dbReference type="ARBA" id="ARBA00023242"/>
    </source>
</evidence>
<dbReference type="InterPro" id="IPR009057">
    <property type="entry name" value="Homeodomain-like_sf"/>
</dbReference>
<dbReference type="Gene3D" id="1.10.10.60">
    <property type="entry name" value="Homeodomain-like"/>
    <property type="match status" value="2"/>
</dbReference>
<evidence type="ECO:0000313" key="11">
    <source>
        <dbReference type="Proteomes" id="UP000826271"/>
    </source>
</evidence>
<dbReference type="InterPro" id="IPR001005">
    <property type="entry name" value="SANT/Myb"/>
</dbReference>
<dbReference type="Proteomes" id="UP000826271">
    <property type="component" value="Unassembled WGS sequence"/>
</dbReference>
<dbReference type="GO" id="GO:0005634">
    <property type="term" value="C:nucleus"/>
    <property type="evidence" value="ECO:0007669"/>
    <property type="project" value="UniProtKB-SubCell"/>
</dbReference>
<keyword evidence="3" id="KW-0805">Transcription regulation</keyword>
<dbReference type="GO" id="GO:0003677">
    <property type="term" value="F:DNA binding"/>
    <property type="evidence" value="ECO:0007669"/>
    <property type="project" value="UniProtKB-KW"/>
</dbReference>
<evidence type="ECO:0000256" key="7">
    <source>
        <dbReference type="ARBA" id="ARBA00057804"/>
    </source>
</evidence>
<keyword evidence="4" id="KW-0238">DNA-binding</keyword>
<evidence type="ECO:0000259" key="8">
    <source>
        <dbReference type="PROSITE" id="PS50090"/>
    </source>
</evidence>
<dbReference type="PROSITE" id="PS51294">
    <property type="entry name" value="HTH_MYB"/>
    <property type="match status" value="2"/>
</dbReference>
<name>A0AAV6YB94_9LAMI</name>
<proteinExistence type="predicted"/>
<evidence type="ECO:0000256" key="2">
    <source>
        <dbReference type="ARBA" id="ARBA00022737"/>
    </source>
</evidence>
<keyword evidence="6" id="KW-0539">Nucleus</keyword>
<dbReference type="SMART" id="SM00717">
    <property type="entry name" value="SANT"/>
    <property type="match status" value="2"/>
</dbReference>
<dbReference type="SUPFAM" id="SSF46689">
    <property type="entry name" value="Homeodomain-like"/>
    <property type="match status" value="1"/>
</dbReference>
<dbReference type="PANTHER" id="PTHR47997:SF34">
    <property type="entry name" value="TRANSCRIPTION FACTOR MYB86-LIKE"/>
    <property type="match status" value="1"/>
</dbReference>
<sequence>MVRRPVPNNIFDSNGMKKGAWSEEEDNKLRDYIRRYGHANWRLLPKNAGLARCGKSCRLRWVNYLKPGVKRGSFSSHEKDLIVELHAQLGTKWSAIASKFPGRTDNDIKNFWHAHIDRRSNPKQAKVDEGHDTNEPAETTLNVESALFNTKSDSDSTAKPQADDTFQANYTQIDYCPQLSVEGYFFNSEFSDSSKYSSFATSYVGDRSFVSSSDCLVESDFWSEPFGSYTSNPQSENSYISPENVQGLYDHCLIHYFDDQHVINCYSNQQIKQYRGI</sequence>
<protein>
    <submittedName>
        <fullName evidence="10">Uncharacterized protein</fullName>
    </submittedName>
</protein>
<evidence type="ECO:0000256" key="3">
    <source>
        <dbReference type="ARBA" id="ARBA00023015"/>
    </source>
</evidence>
<dbReference type="Pfam" id="PF00249">
    <property type="entry name" value="Myb_DNA-binding"/>
    <property type="match status" value="2"/>
</dbReference>
<feature type="domain" description="HTH myb-type" evidence="9">
    <location>
        <begin position="13"/>
        <end position="69"/>
    </location>
</feature>
<comment type="function">
    <text evidence="7">Transcription factor.</text>
</comment>
<keyword evidence="5" id="KW-0804">Transcription</keyword>
<dbReference type="PROSITE" id="PS50090">
    <property type="entry name" value="MYB_LIKE"/>
    <property type="match status" value="2"/>
</dbReference>
<comment type="caution">
    <text evidence="10">The sequence shown here is derived from an EMBL/GenBank/DDBJ whole genome shotgun (WGS) entry which is preliminary data.</text>
</comment>
<comment type="subcellular location">
    <subcellularLocation>
        <location evidence="1">Nucleus</location>
    </subcellularLocation>
</comment>
<feature type="domain" description="Myb-like" evidence="8">
    <location>
        <begin position="13"/>
        <end position="65"/>
    </location>
</feature>
<dbReference type="InterPro" id="IPR017930">
    <property type="entry name" value="Myb_dom"/>
</dbReference>
<gene>
    <name evidence="10" type="ORF">BUALT_Bualt02G0157500</name>
</gene>
<keyword evidence="11" id="KW-1185">Reference proteome</keyword>
<feature type="domain" description="HTH myb-type" evidence="9">
    <location>
        <begin position="70"/>
        <end position="120"/>
    </location>
</feature>
<dbReference type="FunFam" id="1.10.10.60:FF:000001">
    <property type="entry name" value="MYB-related transcription factor"/>
    <property type="match status" value="1"/>
</dbReference>
<evidence type="ECO:0000256" key="1">
    <source>
        <dbReference type="ARBA" id="ARBA00004123"/>
    </source>
</evidence>
<feature type="domain" description="Myb-like" evidence="8">
    <location>
        <begin position="66"/>
        <end position="116"/>
    </location>
</feature>
<dbReference type="InterPro" id="IPR051953">
    <property type="entry name" value="Plant_SW-associated_TFs"/>
</dbReference>
<evidence type="ECO:0000256" key="4">
    <source>
        <dbReference type="ARBA" id="ARBA00023125"/>
    </source>
</evidence>
<dbReference type="AlphaFoldDB" id="A0AAV6YB94"/>
<dbReference type="PANTHER" id="PTHR47997">
    <property type="entry name" value="MYB DOMAIN PROTEIN 55"/>
    <property type="match status" value="1"/>
</dbReference>
<evidence type="ECO:0000256" key="5">
    <source>
        <dbReference type="ARBA" id="ARBA00023163"/>
    </source>
</evidence>
<organism evidence="10 11">
    <name type="scientific">Buddleja alternifolia</name>
    <dbReference type="NCBI Taxonomy" id="168488"/>
    <lineage>
        <taxon>Eukaryota</taxon>
        <taxon>Viridiplantae</taxon>
        <taxon>Streptophyta</taxon>
        <taxon>Embryophyta</taxon>
        <taxon>Tracheophyta</taxon>
        <taxon>Spermatophyta</taxon>
        <taxon>Magnoliopsida</taxon>
        <taxon>eudicotyledons</taxon>
        <taxon>Gunneridae</taxon>
        <taxon>Pentapetalae</taxon>
        <taxon>asterids</taxon>
        <taxon>lamiids</taxon>
        <taxon>Lamiales</taxon>
        <taxon>Scrophulariaceae</taxon>
        <taxon>Buddlejeae</taxon>
        <taxon>Buddleja</taxon>
    </lineage>
</organism>
<keyword evidence="2" id="KW-0677">Repeat</keyword>
<evidence type="ECO:0000259" key="9">
    <source>
        <dbReference type="PROSITE" id="PS51294"/>
    </source>
</evidence>
<dbReference type="CDD" id="cd00167">
    <property type="entry name" value="SANT"/>
    <property type="match status" value="2"/>
</dbReference>
<accession>A0AAV6YB94</accession>
<evidence type="ECO:0000313" key="10">
    <source>
        <dbReference type="EMBL" id="KAG8388748.1"/>
    </source>
</evidence>